<comment type="similarity">
    <text evidence="9">Belongs to the peroxiredoxin family. BCP/PrxQ subfamily.</text>
</comment>
<feature type="chain" id="PRO_5041275895" description="thioredoxin-dependent peroxiredoxin" evidence="12">
    <location>
        <begin position="24"/>
        <end position="220"/>
    </location>
</feature>
<evidence type="ECO:0000256" key="2">
    <source>
        <dbReference type="ARBA" id="ARBA00013017"/>
    </source>
</evidence>
<dbReference type="PROSITE" id="PS51352">
    <property type="entry name" value="THIOREDOXIN_2"/>
    <property type="match status" value="1"/>
</dbReference>
<dbReference type="InterPro" id="IPR050924">
    <property type="entry name" value="Peroxiredoxin_BCP/PrxQ"/>
</dbReference>
<evidence type="ECO:0000313" key="15">
    <source>
        <dbReference type="Proteomes" id="UP001239782"/>
    </source>
</evidence>
<proteinExistence type="inferred from homology"/>
<dbReference type="InterPro" id="IPR000866">
    <property type="entry name" value="AhpC/TSA"/>
</dbReference>
<dbReference type="EC" id="1.11.1.24" evidence="2"/>
<keyword evidence="3" id="KW-0575">Peroxidase</keyword>
<dbReference type="Pfam" id="PF00578">
    <property type="entry name" value="AhpC-TSA"/>
    <property type="match status" value="1"/>
</dbReference>
<evidence type="ECO:0000259" key="13">
    <source>
        <dbReference type="PROSITE" id="PS51352"/>
    </source>
</evidence>
<keyword evidence="5" id="KW-0560">Oxidoreductase</keyword>
<dbReference type="InterPro" id="IPR036249">
    <property type="entry name" value="Thioredoxin-like_sf"/>
</dbReference>
<keyword evidence="15" id="KW-1185">Reference proteome</keyword>
<dbReference type="PROSITE" id="PS51257">
    <property type="entry name" value="PROKAR_LIPOPROTEIN"/>
    <property type="match status" value="1"/>
</dbReference>
<comment type="catalytic activity">
    <reaction evidence="11">
        <text>a hydroperoxide + [thioredoxin]-dithiol = an alcohol + [thioredoxin]-disulfide + H2O</text>
        <dbReference type="Rhea" id="RHEA:62620"/>
        <dbReference type="Rhea" id="RHEA-COMP:10698"/>
        <dbReference type="Rhea" id="RHEA-COMP:10700"/>
        <dbReference type="ChEBI" id="CHEBI:15377"/>
        <dbReference type="ChEBI" id="CHEBI:29950"/>
        <dbReference type="ChEBI" id="CHEBI:30879"/>
        <dbReference type="ChEBI" id="CHEBI:35924"/>
        <dbReference type="ChEBI" id="CHEBI:50058"/>
        <dbReference type="EC" id="1.11.1.24"/>
    </reaction>
</comment>
<sequence>MKNNPLIFIAFMALALGVSCSKADSRSEIADSADLVHPLLIGQSVPDVPFWTAEGKPVTLGKLAKQKPIVLVFYRGGWCPFCNHQLAELQTIEKDLTKMGYQILAVSPELPDKLASMKADRALNYTLLSDFQIEGARAFGVAFRVENAISSLIKTRYGSELQRFKGESKANLPVPAVFIIDQEGVIQFSYVNPNYQVRLHPELLVAAAKVALKDENVRLK</sequence>
<evidence type="ECO:0000256" key="4">
    <source>
        <dbReference type="ARBA" id="ARBA00022862"/>
    </source>
</evidence>
<organism evidence="14 15">
    <name type="scientific">Pleionea litopenaei</name>
    <dbReference type="NCBI Taxonomy" id="3070815"/>
    <lineage>
        <taxon>Bacteria</taxon>
        <taxon>Pseudomonadati</taxon>
        <taxon>Pseudomonadota</taxon>
        <taxon>Gammaproteobacteria</taxon>
        <taxon>Oceanospirillales</taxon>
        <taxon>Pleioneaceae</taxon>
        <taxon>Pleionea</taxon>
    </lineage>
</organism>
<feature type="domain" description="Thioredoxin" evidence="13">
    <location>
        <begin position="39"/>
        <end position="213"/>
    </location>
</feature>
<evidence type="ECO:0000256" key="6">
    <source>
        <dbReference type="ARBA" id="ARBA00023157"/>
    </source>
</evidence>
<evidence type="ECO:0000256" key="9">
    <source>
        <dbReference type="ARBA" id="ARBA00038489"/>
    </source>
</evidence>
<dbReference type="InterPro" id="IPR013766">
    <property type="entry name" value="Thioredoxin_domain"/>
</dbReference>
<dbReference type="GO" id="GO:0034599">
    <property type="term" value="P:cellular response to oxidative stress"/>
    <property type="evidence" value="ECO:0007669"/>
    <property type="project" value="TreeGrafter"/>
</dbReference>
<accession>A0AA51RSZ9</accession>
<protein>
    <recommendedName>
        <fullName evidence="2">thioredoxin-dependent peroxiredoxin</fullName>
        <ecNumber evidence="2">1.11.1.24</ecNumber>
    </recommendedName>
    <alternativeName>
        <fullName evidence="8">Thioredoxin peroxidase</fullName>
    </alternativeName>
    <alternativeName>
        <fullName evidence="10">Thioredoxin-dependent peroxiredoxin Bcp</fullName>
    </alternativeName>
</protein>
<dbReference type="PANTHER" id="PTHR42801:SF7">
    <property type="entry name" value="SLL1159 PROTEIN"/>
    <property type="match status" value="1"/>
</dbReference>
<evidence type="ECO:0000256" key="1">
    <source>
        <dbReference type="ARBA" id="ARBA00003330"/>
    </source>
</evidence>
<name>A0AA51RSZ9_9GAMM</name>
<evidence type="ECO:0000313" key="14">
    <source>
        <dbReference type="EMBL" id="WMS87061.1"/>
    </source>
</evidence>
<evidence type="ECO:0000256" key="5">
    <source>
        <dbReference type="ARBA" id="ARBA00023002"/>
    </source>
</evidence>
<evidence type="ECO:0000256" key="11">
    <source>
        <dbReference type="ARBA" id="ARBA00049091"/>
    </source>
</evidence>
<dbReference type="SUPFAM" id="SSF52833">
    <property type="entry name" value="Thioredoxin-like"/>
    <property type="match status" value="1"/>
</dbReference>
<dbReference type="PANTHER" id="PTHR42801">
    <property type="entry name" value="THIOREDOXIN-DEPENDENT PEROXIDE REDUCTASE"/>
    <property type="match status" value="1"/>
</dbReference>
<keyword evidence="4" id="KW-0049">Antioxidant</keyword>
<feature type="signal peptide" evidence="12">
    <location>
        <begin position="1"/>
        <end position="23"/>
    </location>
</feature>
<gene>
    <name evidence="14" type="ORF">Q9312_17780</name>
</gene>
<dbReference type="EMBL" id="CP133548">
    <property type="protein sequence ID" value="WMS87061.1"/>
    <property type="molecule type" value="Genomic_DNA"/>
</dbReference>
<dbReference type="GO" id="GO:0008379">
    <property type="term" value="F:thioredoxin peroxidase activity"/>
    <property type="evidence" value="ECO:0007669"/>
    <property type="project" value="TreeGrafter"/>
</dbReference>
<dbReference type="AlphaFoldDB" id="A0AA51RSZ9"/>
<evidence type="ECO:0000256" key="10">
    <source>
        <dbReference type="ARBA" id="ARBA00042639"/>
    </source>
</evidence>
<evidence type="ECO:0000256" key="7">
    <source>
        <dbReference type="ARBA" id="ARBA00023284"/>
    </source>
</evidence>
<keyword evidence="6" id="KW-1015">Disulfide bond</keyword>
<keyword evidence="7" id="KW-0676">Redox-active center</keyword>
<dbReference type="Proteomes" id="UP001239782">
    <property type="component" value="Chromosome"/>
</dbReference>
<dbReference type="CDD" id="cd02970">
    <property type="entry name" value="PRX_like2"/>
    <property type="match status" value="1"/>
</dbReference>
<dbReference type="GO" id="GO:0005737">
    <property type="term" value="C:cytoplasm"/>
    <property type="evidence" value="ECO:0007669"/>
    <property type="project" value="TreeGrafter"/>
</dbReference>
<dbReference type="Gene3D" id="3.40.30.10">
    <property type="entry name" value="Glutaredoxin"/>
    <property type="match status" value="1"/>
</dbReference>
<evidence type="ECO:0000256" key="3">
    <source>
        <dbReference type="ARBA" id="ARBA00022559"/>
    </source>
</evidence>
<dbReference type="RefSeq" id="WP_309202200.1">
    <property type="nucleotide sequence ID" value="NZ_CP133548.1"/>
</dbReference>
<dbReference type="KEGG" id="plei:Q9312_17780"/>
<reference evidence="14 15" key="1">
    <citation type="submission" date="2023-08" db="EMBL/GenBank/DDBJ databases">
        <title>Pleionea litopenaei sp. nov., isolated from stomach of juvenile Litopenaeus vannamei.</title>
        <authorList>
            <person name="Rho A.M."/>
            <person name="Hwang C.Y."/>
        </authorList>
    </citation>
    <scope>NUCLEOTIDE SEQUENCE [LARGE SCALE GENOMIC DNA]</scope>
    <source>
        <strain evidence="14 15">HL-JVS1</strain>
    </source>
</reference>
<comment type="function">
    <text evidence="1">Thiol-specific peroxidase that catalyzes the reduction of hydrogen peroxide and organic hydroperoxides to water and alcohols, respectively. Plays a role in cell protection against oxidative stress by detoxifying peroxides and as sensor of hydrogen peroxide-mediated signaling events.</text>
</comment>
<dbReference type="GO" id="GO:0045454">
    <property type="term" value="P:cell redox homeostasis"/>
    <property type="evidence" value="ECO:0007669"/>
    <property type="project" value="TreeGrafter"/>
</dbReference>
<keyword evidence="12" id="KW-0732">Signal</keyword>
<evidence type="ECO:0000256" key="12">
    <source>
        <dbReference type="SAM" id="SignalP"/>
    </source>
</evidence>
<evidence type="ECO:0000256" key="8">
    <source>
        <dbReference type="ARBA" id="ARBA00032824"/>
    </source>
</evidence>